<organism evidence="1 2">
    <name type="scientific">candidate division WWE3 bacterium</name>
    <dbReference type="NCBI Taxonomy" id="2053526"/>
    <lineage>
        <taxon>Bacteria</taxon>
        <taxon>Katanobacteria</taxon>
    </lineage>
</organism>
<gene>
    <name evidence="1" type="ORF">KC571_00370</name>
</gene>
<dbReference type="AlphaFoldDB" id="A0A955LFQ4"/>
<evidence type="ECO:0000313" key="1">
    <source>
        <dbReference type="EMBL" id="MCA9389837.1"/>
    </source>
</evidence>
<evidence type="ECO:0000313" key="2">
    <source>
        <dbReference type="Proteomes" id="UP000701698"/>
    </source>
</evidence>
<name>A0A955LFQ4_UNCKA</name>
<proteinExistence type="predicted"/>
<sequence length="98" mass="11238">MLQITIRVHKKPESFFAPTQLSDLGFEPDYEFVLPRCTSVQWMAEKITGFIAGQKQSPDEEVLLLLVNMTPQEHQFFAELEKSGINIIVIDLDQKETV</sequence>
<protein>
    <submittedName>
        <fullName evidence="1">Uncharacterized protein</fullName>
    </submittedName>
</protein>
<comment type="caution">
    <text evidence="1">The sequence shown here is derived from an EMBL/GenBank/DDBJ whole genome shotgun (WGS) entry which is preliminary data.</text>
</comment>
<dbReference type="Proteomes" id="UP000701698">
    <property type="component" value="Unassembled WGS sequence"/>
</dbReference>
<reference evidence="1" key="2">
    <citation type="journal article" date="2021" name="Microbiome">
        <title>Successional dynamics and alternative stable states in a saline activated sludge microbial community over 9 years.</title>
        <authorList>
            <person name="Wang Y."/>
            <person name="Ye J."/>
            <person name="Ju F."/>
            <person name="Liu L."/>
            <person name="Boyd J.A."/>
            <person name="Deng Y."/>
            <person name="Parks D.H."/>
            <person name="Jiang X."/>
            <person name="Yin X."/>
            <person name="Woodcroft B.J."/>
            <person name="Tyson G.W."/>
            <person name="Hugenholtz P."/>
            <person name="Polz M.F."/>
            <person name="Zhang T."/>
        </authorList>
    </citation>
    <scope>NUCLEOTIDE SEQUENCE</scope>
    <source>
        <strain evidence="1">HKST-UBA01</strain>
    </source>
</reference>
<dbReference type="EMBL" id="JAGQKX010000005">
    <property type="protein sequence ID" value="MCA9389837.1"/>
    <property type="molecule type" value="Genomic_DNA"/>
</dbReference>
<accession>A0A955LFQ4</accession>
<reference evidence="1" key="1">
    <citation type="submission" date="2020-04" db="EMBL/GenBank/DDBJ databases">
        <authorList>
            <person name="Zhang T."/>
        </authorList>
    </citation>
    <scope>NUCLEOTIDE SEQUENCE</scope>
    <source>
        <strain evidence="1">HKST-UBA01</strain>
    </source>
</reference>